<dbReference type="PANTHER" id="PTHR43745:SF2">
    <property type="entry name" value="NITROREDUCTASE MJ1384-RELATED"/>
    <property type="match status" value="1"/>
</dbReference>
<sequence length="415" mass="43602">MKPADRHQPTAADPPEGPDHRMDDTTAHDAPGAPHGAPDHDARPYRRNPDLLLEWADGGGPVLVDCGSWRKFAAKPVLVDLLNQLDRPHTADQLQGRWQESAPGGDVRTLLARLAAAGILRRCAPPPTDAAEAAVEGAVDDAGDDAGDDVRDPGAGWTAYERAVHARSGLGPDAAAGRGTPPPARLHHPGVDAAIALPDGADAPSRPLADVLAARRSVRGYAPDPVPLPLLAALLARAARVRGHLAPRAYQQTQRPAPSGGARHSLEIHLVARAVTGLSPGAYHYDPFAHALHRLAPWTDELAAFQQRTVTDPALLDHAPPASLCLTAVAARTTWKYEGMALSLIYRDTGCLMQTLSLTATDLGLASCLTGRMEAPFTAPFLPPSLRAHLSHVGNMALGLPTSPLAAPDVTPLAP</sequence>
<dbReference type="CDD" id="cd02142">
    <property type="entry name" value="McbC_SagB-like_oxidoreductase"/>
    <property type="match status" value="1"/>
</dbReference>
<evidence type="ECO:0000313" key="4">
    <source>
        <dbReference type="Proteomes" id="UP001500994"/>
    </source>
</evidence>
<proteinExistence type="predicted"/>
<dbReference type="NCBIfam" id="TIGR03605">
    <property type="entry name" value="antibiot_sagB"/>
    <property type="match status" value="1"/>
</dbReference>
<gene>
    <name evidence="3" type="ORF">GCM10009864_69170</name>
</gene>
<evidence type="ECO:0000259" key="2">
    <source>
        <dbReference type="Pfam" id="PF00881"/>
    </source>
</evidence>
<dbReference type="Proteomes" id="UP001500994">
    <property type="component" value="Unassembled WGS sequence"/>
</dbReference>
<dbReference type="InterPro" id="IPR029479">
    <property type="entry name" value="Nitroreductase"/>
</dbReference>
<dbReference type="InterPro" id="IPR000415">
    <property type="entry name" value="Nitroreductase-like"/>
</dbReference>
<dbReference type="Gene3D" id="3.40.109.10">
    <property type="entry name" value="NADH Oxidase"/>
    <property type="match status" value="1"/>
</dbReference>
<protein>
    <recommendedName>
        <fullName evidence="2">Nitroreductase domain-containing protein</fullName>
    </recommendedName>
</protein>
<dbReference type="SUPFAM" id="SSF55469">
    <property type="entry name" value="FMN-dependent nitroreductase-like"/>
    <property type="match status" value="1"/>
</dbReference>
<evidence type="ECO:0000256" key="1">
    <source>
        <dbReference type="SAM" id="MobiDB-lite"/>
    </source>
</evidence>
<dbReference type="Pfam" id="PF00881">
    <property type="entry name" value="Nitroreductase"/>
    <property type="match status" value="1"/>
</dbReference>
<dbReference type="PANTHER" id="PTHR43745">
    <property type="entry name" value="NITROREDUCTASE MJ1384-RELATED"/>
    <property type="match status" value="1"/>
</dbReference>
<dbReference type="InterPro" id="IPR052544">
    <property type="entry name" value="Bacteriocin_Proc_Enz"/>
</dbReference>
<accession>A0ABN3SUI5</accession>
<dbReference type="EMBL" id="BAAARK010000037">
    <property type="protein sequence ID" value="GAA2685842.1"/>
    <property type="molecule type" value="Genomic_DNA"/>
</dbReference>
<dbReference type="InterPro" id="IPR020051">
    <property type="entry name" value="SagB-type_dehydrogenase"/>
</dbReference>
<name>A0ABN3SUI5_9ACTN</name>
<comment type="caution">
    <text evidence="3">The sequence shown here is derived from an EMBL/GenBank/DDBJ whole genome shotgun (WGS) entry which is preliminary data.</text>
</comment>
<reference evidence="3 4" key="1">
    <citation type="journal article" date="2019" name="Int. J. Syst. Evol. Microbiol.">
        <title>The Global Catalogue of Microorganisms (GCM) 10K type strain sequencing project: providing services to taxonomists for standard genome sequencing and annotation.</title>
        <authorList>
            <consortium name="The Broad Institute Genomics Platform"/>
            <consortium name="The Broad Institute Genome Sequencing Center for Infectious Disease"/>
            <person name="Wu L."/>
            <person name="Ma J."/>
        </authorList>
    </citation>
    <scope>NUCLEOTIDE SEQUENCE [LARGE SCALE GENOMIC DNA]</scope>
    <source>
        <strain evidence="3 4">JCM 16374</strain>
    </source>
</reference>
<feature type="region of interest" description="Disordered" evidence="1">
    <location>
        <begin position="1"/>
        <end position="45"/>
    </location>
</feature>
<keyword evidence="4" id="KW-1185">Reference proteome</keyword>
<evidence type="ECO:0000313" key="3">
    <source>
        <dbReference type="EMBL" id="GAA2685842.1"/>
    </source>
</evidence>
<organism evidence="3 4">
    <name type="scientific">Streptomyces lunalinharesii</name>
    <dbReference type="NCBI Taxonomy" id="333384"/>
    <lineage>
        <taxon>Bacteria</taxon>
        <taxon>Bacillati</taxon>
        <taxon>Actinomycetota</taxon>
        <taxon>Actinomycetes</taxon>
        <taxon>Kitasatosporales</taxon>
        <taxon>Streptomycetaceae</taxon>
        <taxon>Streptomyces</taxon>
    </lineage>
</organism>
<feature type="compositionally biased region" description="Basic and acidic residues" evidence="1">
    <location>
        <begin position="17"/>
        <end position="27"/>
    </location>
</feature>
<feature type="domain" description="Nitroreductase" evidence="2">
    <location>
        <begin position="213"/>
        <end position="372"/>
    </location>
</feature>